<keyword evidence="3" id="KW-0010">Activator</keyword>
<dbReference type="Gene3D" id="2.60.120.10">
    <property type="entry name" value="Jelly Rolls"/>
    <property type="match status" value="1"/>
</dbReference>
<dbReference type="InterPro" id="IPR014710">
    <property type="entry name" value="RmlC-like_jellyroll"/>
</dbReference>
<dbReference type="Pfam" id="PF12833">
    <property type="entry name" value="HTH_18"/>
    <property type="match status" value="1"/>
</dbReference>
<dbReference type="OrthoDB" id="3631840at2"/>
<dbReference type="Pfam" id="PF02311">
    <property type="entry name" value="AraC_binding"/>
    <property type="match status" value="1"/>
</dbReference>
<protein>
    <submittedName>
        <fullName evidence="6">Helix-turn-helix domain-containing protein</fullName>
    </submittedName>
</protein>
<dbReference type="PROSITE" id="PS01124">
    <property type="entry name" value="HTH_ARAC_FAMILY_2"/>
    <property type="match status" value="1"/>
</dbReference>
<evidence type="ECO:0000313" key="6">
    <source>
        <dbReference type="EMBL" id="KAE8757834.1"/>
    </source>
</evidence>
<organism evidence="6 7">
    <name type="scientific">Paraburkholderia madseniana</name>
    <dbReference type="NCBI Taxonomy" id="2599607"/>
    <lineage>
        <taxon>Bacteria</taxon>
        <taxon>Pseudomonadati</taxon>
        <taxon>Pseudomonadota</taxon>
        <taxon>Betaproteobacteria</taxon>
        <taxon>Burkholderiales</taxon>
        <taxon>Burkholderiaceae</taxon>
        <taxon>Paraburkholderia</taxon>
    </lineage>
</organism>
<dbReference type="InterPro" id="IPR050204">
    <property type="entry name" value="AraC_XylS_family_regulators"/>
</dbReference>
<dbReference type="EMBL" id="VOSW01000041">
    <property type="protein sequence ID" value="KAE8757834.1"/>
    <property type="molecule type" value="Genomic_DNA"/>
</dbReference>
<dbReference type="SUPFAM" id="SSF51215">
    <property type="entry name" value="Regulatory protein AraC"/>
    <property type="match status" value="1"/>
</dbReference>
<dbReference type="InterPro" id="IPR009057">
    <property type="entry name" value="Homeodomain-like_sf"/>
</dbReference>
<dbReference type="Gene3D" id="1.10.10.60">
    <property type="entry name" value="Homeodomain-like"/>
    <property type="match status" value="2"/>
</dbReference>
<evidence type="ECO:0000256" key="3">
    <source>
        <dbReference type="ARBA" id="ARBA00023159"/>
    </source>
</evidence>
<dbReference type="AlphaFoldDB" id="A0A6N6WDG4"/>
<dbReference type="PANTHER" id="PTHR46796">
    <property type="entry name" value="HTH-TYPE TRANSCRIPTIONAL ACTIVATOR RHAS-RELATED"/>
    <property type="match status" value="1"/>
</dbReference>
<accession>A0A6N6WDG4</accession>
<comment type="caution">
    <text evidence="6">The sequence shown here is derived from an EMBL/GenBank/DDBJ whole genome shotgun (WGS) entry which is preliminary data.</text>
</comment>
<keyword evidence="2" id="KW-0238">DNA-binding</keyword>
<gene>
    <name evidence="6" type="ORF">FSO04_21785</name>
</gene>
<feature type="domain" description="HTH araC/xylS-type" evidence="5">
    <location>
        <begin position="190"/>
        <end position="287"/>
    </location>
</feature>
<keyword evidence="4" id="KW-0804">Transcription</keyword>
<dbReference type="InterPro" id="IPR003313">
    <property type="entry name" value="AraC-bd"/>
</dbReference>
<evidence type="ECO:0000259" key="5">
    <source>
        <dbReference type="PROSITE" id="PS01124"/>
    </source>
</evidence>
<dbReference type="PROSITE" id="PS00041">
    <property type="entry name" value="HTH_ARAC_FAMILY_1"/>
    <property type="match status" value="1"/>
</dbReference>
<dbReference type="GO" id="GO:0003700">
    <property type="term" value="F:DNA-binding transcription factor activity"/>
    <property type="evidence" value="ECO:0007669"/>
    <property type="project" value="InterPro"/>
</dbReference>
<proteinExistence type="predicted"/>
<dbReference type="InterPro" id="IPR018060">
    <property type="entry name" value="HTH_AraC"/>
</dbReference>
<name>A0A6N6WDG4_9BURK</name>
<dbReference type="InterPro" id="IPR018062">
    <property type="entry name" value="HTH_AraC-typ_CS"/>
</dbReference>
<dbReference type="RefSeq" id="WP_154562341.1">
    <property type="nucleotide sequence ID" value="NZ_VOSW01000041.1"/>
</dbReference>
<dbReference type="PANTHER" id="PTHR46796:SF2">
    <property type="entry name" value="TRANSCRIPTIONAL REGULATORY PROTEIN"/>
    <property type="match status" value="1"/>
</dbReference>
<evidence type="ECO:0000256" key="1">
    <source>
        <dbReference type="ARBA" id="ARBA00023015"/>
    </source>
</evidence>
<evidence type="ECO:0000256" key="4">
    <source>
        <dbReference type="ARBA" id="ARBA00023163"/>
    </source>
</evidence>
<reference evidence="6 7" key="1">
    <citation type="journal article" date="2020" name="Int. J. Syst. Evol. Microbiol.">
        <title>Paraburkholderia madseniana sp. nov., a phenolic acid-degrading bacterium isolated from acidic forest soil.</title>
        <authorList>
            <person name="Wilhelm R.C."/>
            <person name="Murphy S.J.L."/>
            <person name="Feriancek N.M."/>
            <person name="Karasz D.C."/>
            <person name="DeRito C.M."/>
            <person name="Newman J.D."/>
            <person name="Buckley D.H."/>
        </authorList>
    </citation>
    <scope>NUCLEOTIDE SEQUENCE [LARGE SCALE GENOMIC DNA]</scope>
    <source>
        <strain evidence="6 7">RP11</strain>
    </source>
</reference>
<dbReference type="GO" id="GO:0043565">
    <property type="term" value="F:sequence-specific DNA binding"/>
    <property type="evidence" value="ECO:0007669"/>
    <property type="project" value="InterPro"/>
</dbReference>
<dbReference type="InterPro" id="IPR037923">
    <property type="entry name" value="HTH-like"/>
</dbReference>
<sequence>MRQGKHLESYFEVEMSHDSSVKVWRMTDLHDAEMLKGTYVQHMYPWHSHEEISLGLVLEGAIDLRTRSHQGIAKAGSFTLINAEEAHYGTPVNGGGWRCRTIHINPRMVHNTAADLRRYSPASSIAFLGPTFDDPDAARELLELHRRSEAETSALERQSRLVTLIVRLLLRHSGAVATIPARVREPRAVELARDYLVENLGDKVTLEELAATSGVPPFRLLRAFQQSVGLTPHAYQTQTRIREACQMLRSQQPLADIAITTGFADQAHLTRTFKAIMGMTPGQYRDAFR</sequence>
<evidence type="ECO:0000256" key="2">
    <source>
        <dbReference type="ARBA" id="ARBA00023125"/>
    </source>
</evidence>
<dbReference type="Proteomes" id="UP000463700">
    <property type="component" value="Unassembled WGS sequence"/>
</dbReference>
<dbReference type="SMART" id="SM00342">
    <property type="entry name" value="HTH_ARAC"/>
    <property type="match status" value="1"/>
</dbReference>
<dbReference type="SUPFAM" id="SSF46689">
    <property type="entry name" value="Homeodomain-like"/>
    <property type="match status" value="2"/>
</dbReference>
<evidence type="ECO:0000313" key="7">
    <source>
        <dbReference type="Proteomes" id="UP000463700"/>
    </source>
</evidence>
<keyword evidence="1" id="KW-0805">Transcription regulation</keyword>